<organism evidence="3 4">
    <name type="scientific">Tetragenococcus koreensis</name>
    <dbReference type="NCBI Taxonomy" id="290335"/>
    <lineage>
        <taxon>Bacteria</taxon>
        <taxon>Bacillati</taxon>
        <taxon>Bacillota</taxon>
        <taxon>Bacilli</taxon>
        <taxon>Lactobacillales</taxon>
        <taxon>Enterococcaceae</taxon>
        <taxon>Tetragenococcus</taxon>
    </lineage>
</organism>
<keyword evidence="5" id="KW-1185">Reference proteome</keyword>
<dbReference type="Pfam" id="PF13673">
    <property type="entry name" value="Acetyltransf_10"/>
    <property type="match status" value="1"/>
</dbReference>
<dbReference type="InterPro" id="IPR000182">
    <property type="entry name" value="GNAT_dom"/>
</dbReference>
<dbReference type="InterPro" id="IPR052564">
    <property type="entry name" value="N-acetyltrans/Recomb-assoc"/>
</dbReference>
<dbReference type="EMBL" id="BKBQ01000031">
    <property type="protein sequence ID" value="GEQ55027.1"/>
    <property type="molecule type" value="Genomic_DNA"/>
</dbReference>
<accession>A0AAN4ZS39</accession>
<protein>
    <submittedName>
        <fullName evidence="3">GNAT family acetyltransferase</fullName>
    </submittedName>
</protein>
<evidence type="ECO:0000313" key="3">
    <source>
        <dbReference type="EMBL" id="GEQ55027.1"/>
    </source>
</evidence>
<comment type="caution">
    <text evidence="3">The sequence shown here is derived from an EMBL/GenBank/DDBJ whole genome shotgun (WGS) entry which is preliminary data.</text>
</comment>
<dbReference type="Proteomes" id="UP000886607">
    <property type="component" value="Unassembled WGS sequence"/>
</dbReference>
<gene>
    <name evidence="2" type="ORF">TK11N_18770</name>
    <name evidence="3" type="ORF">TK2N_18710</name>
</gene>
<reference evidence="3" key="1">
    <citation type="submission" date="2019-08" db="EMBL/GenBank/DDBJ databases">
        <authorList>
            <person name="Ishikawa M."/>
            <person name="Suzuki T."/>
            <person name="Matsutani M."/>
        </authorList>
    </citation>
    <scope>NUCLEOTIDE SEQUENCE</scope>
    <source>
        <strain evidence="3">7C1</strain>
        <strain evidence="2">8C4</strain>
    </source>
</reference>
<dbReference type="Proteomes" id="UP000886597">
    <property type="component" value="Unassembled WGS sequence"/>
</dbReference>
<feature type="domain" description="N-acetyltransferase" evidence="1">
    <location>
        <begin position="1"/>
        <end position="147"/>
    </location>
</feature>
<dbReference type="InterPro" id="IPR016181">
    <property type="entry name" value="Acyl_CoA_acyltransferase"/>
</dbReference>
<dbReference type="PANTHER" id="PTHR43451">
    <property type="entry name" value="ACETYLTRANSFERASE (GNAT) FAMILY PROTEIN"/>
    <property type="match status" value="1"/>
</dbReference>
<dbReference type="SUPFAM" id="SSF55729">
    <property type="entry name" value="Acyl-CoA N-acyltransferases (Nat)"/>
    <property type="match status" value="1"/>
</dbReference>
<evidence type="ECO:0000313" key="2">
    <source>
        <dbReference type="EMBL" id="GEQ50025.1"/>
    </source>
</evidence>
<dbReference type="CDD" id="cd04301">
    <property type="entry name" value="NAT_SF"/>
    <property type="match status" value="1"/>
</dbReference>
<reference evidence="3" key="2">
    <citation type="journal article" date="2020" name="Int. Dairy J.">
        <title>Lactic acid bacterial diversity in Brie cheese focusing on salt concentration and pH of isolation medium and characterisation of halophilic and alkaliphilic lactic acid bacterial isolates.</title>
        <authorList>
            <person name="Unno R."/>
            <person name="Matsutani M."/>
            <person name="Suzuki T."/>
            <person name="Kodama K."/>
            <person name="Matsushita H."/>
            <person name="Yamasato K."/>
            <person name="Koizumi Y."/>
            <person name="Ishikawa M."/>
        </authorList>
    </citation>
    <scope>NUCLEOTIDE SEQUENCE</scope>
    <source>
        <strain evidence="3">7C1</strain>
        <strain evidence="2">8C4</strain>
    </source>
</reference>
<evidence type="ECO:0000313" key="5">
    <source>
        <dbReference type="Proteomes" id="UP000886607"/>
    </source>
</evidence>
<name>A0AAN4ZS39_9ENTE</name>
<evidence type="ECO:0000259" key="1">
    <source>
        <dbReference type="PROSITE" id="PS51186"/>
    </source>
</evidence>
<dbReference type="Gene3D" id="3.40.630.30">
    <property type="match status" value="1"/>
</dbReference>
<dbReference type="GO" id="GO:0016747">
    <property type="term" value="F:acyltransferase activity, transferring groups other than amino-acyl groups"/>
    <property type="evidence" value="ECO:0007669"/>
    <property type="project" value="InterPro"/>
</dbReference>
<evidence type="ECO:0000313" key="4">
    <source>
        <dbReference type="Proteomes" id="UP000886597"/>
    </source>
</evidence>
<dbReference type="RefSeq" id="WP_202584308.1">
    <property type="nucleotide sequence ID" value="NZ_BKBO01000032.1"/>
</dbReference>
<proteinExistence type="predicted"/>
<dbReference type="EMBL" id="BKBO01000032">
    <property type="protein sequence ID" value="GEQ50025.1"/>
    <property type="molecule type" value="Genomic_DNA"/>
</dbReference>
<dbReference type="PANTHER" id="PTHR43451:SF1">
    <property type="entry name" value="ACETYLTRANSFERASE"/>
    <property type="match status" value="1"/>
</dbReference>
<sequence length="147" mass="17306">MYIRKYTFTDKKAVIEMIKQTIQTINKNDYDENQLKAWSNIDESSWTDSVKEHQAIVMVSDRNKIVGFADMDNDGYLDRLFIHKDFQRMRIGDKLVNDLEEKNTGKKFSTFASITAKPFFEALGYKLVRKNVAPVRGQQLENYYMEK</sequence>
<dbReference type="PROSITE" id="PS51186">
    <property type="entry name" value="GNAT"/>
    <property type="match status" value="1"/>
</dbReference>
<dbReference type="AlphaFoldDB" id="A0AAN4ZS39"/>